<accession>A0ABU6CEX7</accession>
<evidence type="ECO:0000313" key="3">
    <source>
        <dbReference type="Proteomes" id="UP001352223"/>
    </source>
</evidence>
<dbReference type="InterPro" id="IPR007278">
    <property type="entry name" value="DUF397"/>
</dbReference>
<keyword evidence="3" id="KW-1185">Reference proteome</keyword>
<comment type="caution">
    <text evidence="2">The sequence shown here is derived from an EMBL/GenBank/DDBJ whole genome shotgun (WGS) entry which is preliminary data.</text>
</comment>
<feature type="domain" description="DUF397" evidence="1">
    <location>
        <begin position="18"/>
        <end position="69"/>
    </location>
</feature>
<reference evidence="2 3" key="1">
    <citation type="submission" date="2022-10" db="EMBL/GenBank/DDBJ databases">
        <authorList>
            <person name="Xie J."/>
            <person name="Shen N."/>
        </authorList>
    </citation>
    <scope>NUCLEOTIDE SEQUENCE [LARGE SCALE GENOMIC DNA]</scope>
    <source>
        <strain evidence="2 3">DSM 41681</strain>
    </source>
</reference>
<protein>
    <submittedName>
        <fullName evidence="2">DUF397 domain-containing protein</fullName>
    </submittedName>
</protein>
<dbReference type="EMBL" id="JAOZYB010000157">
    <property type="protein sequence ID" value="MEB3962566.1"/>
    <property type="molecule type" value="Genomic_DNA"/>
</dbReference>
<gene>
    <name evidence="2" type="ORF">OKJ48_20245</name>
</gene>
<organism evidence="2 3">
    <name type="scientific">Streptomyces kunmingensis</name>
    <dbReference type="NCBI Taxonomy" id="68225"/>
    <lineage>
        <taxon>Bacteria</taxon>
        <taxon>Bacillati</taxon>
        <taxon>Actinomycetota</taxon>
        <taxon>Actinomycetes</taxon>
        <taxon>Kitasatosporales</taxon>
        <taxon>Streptomycetaceae</taxon>
        <taxon>Streptomyces</taxon>
    </lineage>
</organism>
<dbReference type="RefSeq" id="WP_324770109.1">
    <property type="nucleotide sequence ID" value="NZ_BAAATS010000030.1"/>
</dbReference>
<evidence type="ECO:0000259" key="1">
    <source>
        <dbReference type="Pfam" id="PF04149"/>
    </source>
</evidence>
<proteinExistence type="predicted"/>
<name>A0ABU6CEX7_9ACTN</name>
<dbReference type="Proteomes" id="UP001352223">
    <property type="component" value="Unassembled WGS sequence"/>
</dbReference>
<sequence>MTANHAQYGTASEDLICDWFKSSYSNGAGGECLECAVGSGGGVLVRDSKRAGDGVLTVGARAWANFVTGFQTAS</sequence>
<dbReference type="Pfam" id="PF04149">
    <property type="entry name" value="DUF397"/>
    <property type="match status" value="1"/>
</dbReference>
<evidence type="ECO:0000313" key="2">
    <source>
        <dbReference type="EMBL" id="MEB3962566.1"/>
    </source>
</evidence>